<reference evidence="2" key="2">
    <citation type="submission" date="2015-07" db="EMBL/GenBank/DDBJ databases">
        <authorList>
            <person name="Noorani M."/>
        </authorList>
    </citation>
    <scope>NUCLEOTIDE SEQUENCE</scope>
    <source>
        <strain evidence="2">Yugu1</strain>
    </source>
</reference>
<dbReference type="AlphaFoldDB" id="A0A368PMV4"/>
<evidence type="ECO:0000313" key="2">
    <source>
        <dbReference type="EMBL" id="RCV06758.1"/>
    </source>
</evidence>
<evidence type="ECO:0000256" key="1">
    <source>
        <dbReference type="SAM" id="MobiDB-lite"/>
    </source>
</evidence>
<sequence length="103" mass="10920">MIHYAGMCVPASWDWICTAFDSYLSGGHGTIDPPDIPTPIRSSGGARSGRPLPSLFMGMFGPTHPPTFDSERQSPDAQTPHAVAPAGCCVRVPKCCSPSHPKL</sequence>
<feature type="region of interest" description="Disordered" evidence="1">
    <location>
        <begin position="63"/>
        <end position="82"/>
    </location>
</feature>
<dbReference type="EMBL" id="CM003528">
    <property type="protein sequence ID" value="RCV06758.1"/>
    <property type="molecule type" value="Genomic_DNA"/>
</dbReference>
<accession>A0A368PMV4</accession>
<name>A0A368PMV4_SETIT</name>
<reference evidence="2" key="1">
    <citation type="journal article" date="2012" name="Nat. Biotechnol.">
        <title>Reference genome sequence of the model plant Setaria.</title>
        <authorList>
            <person name="Bennetzen J.L."/>
            <person name="Schmutz J."/>
            <person name="Wang H."/>
            <person name="Percifield R."/>
            <person name="Hawkins J."/>
            <person name="Pontaroli A.C."/>
            <person name="Estep M."/>
            <person name="Feng L."/>
            <person name="Vaughn J.N."/>
            <person name="Grimwood J."/>
            <person name="Jenkins J."/>
            <person name="Barry K."/>
            <person name="Lindquist E."/>
            <person name="Hellsten U."/>
            <person name="Deshpande S."/>
            <person name="Wang X."/>
            <person name="Wu X."/>
            <person name="Mitros T."/>
            <person name="Triplett J."/>
            <person name="Yang X."/>
            <person name="Ye C.Y."/>
            <person name="Mauro-Herrera M."/>
            <person name="Wang L."/>
            <person name="Li P."/>
            <person name="Sharma M."/>
            <person name="Sharma R."/>
            <person name="Ronald P.C."/>
            <person name="Panaud O."/>
            <person name="Kellogg E.A."/>
            <person name="Brutnell T.P."/>
            <person name="Doust A.N."/>
            <person name="Tuskan G.A."/>
            <person name="Rokhsar D."/>
            <person name="Devos K.M."/>
        </authorList>
    </citation>
    <scope>NUCLEOTIDE SEQUENCE [LARGE SCALE GENOMIC DNA]</scope>
    <source>
        <strain evidence="2">Yugu1</strain>
    </source>
</reference>
<gene>
    <name evidence="2" type="ORF">SETIT_1G189100v2</name>
</gene>
<organism evidence="2">
    <name type="scientific">Setaria italica</name>
    <name type="common">Foxtail millet</name>
    <name type="synonym">Panicum italicum</name>
    <dbReference type="NCBI Taxonomy" id="4555"/>
    <lineage>
        <taxon>Eukaryota</taxon>
        <taxon>Viridiplantae</taxon>
        <taxon>Streptophyta</taxon>
        <taxon>Embryophyta</taxon>
        <taxon>Tracheophyta</taxon>
        <taxon>Spermatophyta</taxon>
        <taxon>Magnoliopsida</taxon>
        <taxon>Liliopsida</taxon>
        <taxon>Poales</taxon>
        <taxon>Poaceae</taxon>
        <taxon>PACMAD clade</taxon>
        <taxon>Panicoideae</taxon>
        <taxon>Panicodae</taxon>
        <taxon>Paniceae</taxon>
        <taxon>Cenchrinae</taxon>
        <taxon>Setaria</taxon>
    </lineage>
</organism>
<protein>
    <submittedName>
        <fullName evidence="2">Uncharacterized protein</fullName>
    </submittedName>
</protein>
<proteinExistence type="predicted"/>